<dbReference type="Proteomes" id="UP000526125">
    <property type="component" value="Unassembled WGS sequence"/>
</dbReference>
<dbReference type="InterPro" id="IPR013497">
    <property type="entry name" value="Topo_IA_cen"/>
</dbReference>
<evidence type="ECO:0000256" key="10">
    <source>
        <dbReference type="ARBA" id="ARBA00032235"/>
    </source>
</evidence>
<dbReference type="Pfam" id="PF01751">
    <property type="entry name" value="Toprim"/>
    <property type="match status" value="1"/>
</dbReference>
<comment type="caution">
    <text evidence="14">The sequence shown here is derived from an EMBL/GenBank/DDBJ whole genome shotgun (WGS) entry which is preliminary data.</text>
</comment>
<evidence type="ECO:0000313" key="15">
    <source>
        <dbReference type="Proteomes" id="UP000526125"/>
    </source>
</evidence>
<dbReference type="InterPro" id="IPR013826">
    <property type="entry name" value="Topo_IA_cen_sub3"/>
</dbReference>
<name>A0A7Y6BRZ7_9BACL</name>
<dbReference type="Gene3D" id="1.10.290.10">
    <property type="entry name" value="Topoisomerase I, domain 4"/>
    <property type="match status" value="1"/>
</dbReference>
<sequence length="710" mass="80950">MILIIAEKPDMGRKIATALGGFKQEQGYLKSEHYYITWAFGHLVSLAEPEDYEERFKMWNFDDLPIVPKQFRLVPNKDTQKQLSLIKKLALSSSRIINCTDAGREGEAIFRYIYEYLELRLPFQRLWISSLTKEAITQGFRNLKDGSEYDNLYKAARSRSTSDWLIGMNGTRAFTTKFGGSKNVISIGRVQTPVLAMIYDRHQEITMFKSRTYYTVVVELQQQQVNYSGTLHIDEPITEKLTVDKIAQTVQGKIAKTISYESKEALEKPPLLYDLGLLQTEANKKFGYTAKQTADIAQQLYEQLEAISYPRTTSNYVAADNLAVMHEIFDLFKNSNYSSFTINGDKCYVNPENKNLCRPDKIEDHHAIFPTEKIPHDLTKDQENIYSLIVKRFLTHFYPPAKYKLHRILSIVDQFEFKTNIKELISLGWKIINEEKNNNKNTEDKGDKSTEDYDLRSNFAFNEDELAVCTKANSKTIETKPPGYYTEGSLIDAMKKAGKHITNAELKSEMSYIQLGTPATRTEIIENLKRKQYIIVDGKKLKPTDKGNTLVEMLRNLGLNVLTSPEMTAKWEQRLSEIAVGSASDIAFSQVVVKFTEKIISCLKNGTSTISQAKFMNTIGNCPKCKNQSIIAERFAYLCTSTECDFKINSMQYGKELTSKNISDLLTSGKTNTISFKNKSGKVYKAKLMLDAASMNGKLTLEFVNKNIKR</sequence>
<dbReference type="PRINTS" id="PR00417">
    <property type="entry name" value="PRTPISMRASEI"/>
</dbReference>
<evidence type="ECO:0000256" key="5">
    <source>
        <dbReference type="ARBA" id="ARBA00023029"/>
    </source>
</evidence>
<dbReference type="InterPro" id="IPR023405">
    <property type="entry name" value="Topo_IA_core_domain"/>
</dbReference>
<feature type="domain" description="Topo IA-type catalytic" evidence="13">
    <location>
        <begin position="149"/>
        <end position="600"/>
    </location>
</feature>
<evidence type="ECO:0000259" key="12">
    <source>
        <dbReference type="PROSITE" id="PS50880"/>
    </source>
</evidence>
<dbReference type="Pfam" id="PF01131">
    <property type="entry name" value="Topoisom_bac"/>
    <property type="match status" value="1"/>
</dbReference>
<dbReference type="SMART" id="SM00493">
    <property type="entry name" value="TOPRIM"/>
    <property type="match status" value="1"/>
</dbReference>
<comment type="catalytic activity">
    <reaction evidence="1">
        <text>ATP-independent breakage of single-stranded DNA, followed by passage and rejoining.</text>
        <dbReference type="EC" id="5.6.2.1"/>
    </reaction>
</comment>
<evidence type="ECO:0000256" key="1">
    <source>
        <dbReference type="ARBA" id="ARBA00000213"/>
    </source>
</evidence>
<dbReference type="NCBIfam" id="NF005829">
    <property type="entry name" value="PRK07726.1"/>
    <property type="match status" value="1"/>
</dbReference>
<dbReference type="GO" id="GO:0006310">
    <property type="term" value="P:DNA recombination"/>
    <property type="evidence" value="ECO:0007669"/>
    <property type="project" value="TreeGrafter"/>
</dbReference>
<dbReference type="EMBL" id="JABMCB010000119">
    <property type="protein sequence ID" value="NUU73947.1"/>
    <property type="molecule type" value="Genomic_DNA"/>
</dbReference>
<dbReference type="RefSeq" id="WP_175393937.1">
    <property type="nucleotide sequence ID" value="NZ_JABMCB010000119.1"/>
</dbReference>
<dbReference type="InterPro" id="IPR003601">
    <property type="entry name" value="Topo_IA_2"/>
</dbReference>
<dbReference type="GO" id="GO:0043597">
    <property type="term" value="C:cytoplasmic replication fork"/>
    <property type="evidence" value="ECO:0007669"/>
    <property type="project" value="TreeGrafter"/>
</dbReference>
<dbReference type="Gene3D" id="1.10.460.10">
    <property type="entry name" value="Topoisomerase I, domain 2"/>
    <property type="match status" value="1"/>
</dbReference>
<dbReference type="Gene3D" id="2.70.20.10">
    <property type="entry name" value="Topoisomerase I, domain 3"/>
    <property type="match status" value="1"/>
</dbReference>
<organism evidence="14 15">
    <name type="scientific">Paenibacillus xylanilyticus</name>
    <dbReference type="NCBI Taxonomy" id="248903"/>
    <lineage>
        <taxon>Bacteria</taxon>
        <taxon>Bacillati</taxon>
        <taxon>Bacillota</taxon>
        <taxon>Bacilli</taxon>
        <taxon>Bacillales</taxon>
        <taxon>Paenibacillaceae</taxon>
        <taxon>Paenibacillus</taxon>
    </lineage>
</organism>
<accession>A0A7Y6BRZ7</accession>
<evidence type="ECO:0000313" key="14">
    <source>
        <dbReference type="EMBL" id="NUU73947.1"/>
    </source>
</evidence>
<proteinExistence type="inferred from homology"/>
<reference evidence="14 15" key="1">
    <citation type="submission" date="2020-05" db="EMBL/GenBank/DDBJ databases">
        <title>Genome Sequencing of Type Strains.</title>
        <authorList>
            <person name="Lemaire J.F."/>
            <person name="Inderbitzin P."/>
            <person name="Gregorio O.A."/>
            <person name="Collins S.B."/>
            <person name="Wespe N."/>
            <person name="Knight-Connoni V."/>
        </authorList>
    </citation>
    <scope>NUCLEOTIDE SEQUENCE [LARGE SCALE GENOMIC DNA]</scope>
    <source>
        <strain evidence="14 15">LMG 21957</strain>
    </source>
</reference>
<dbReference type="InterPro" id="IPR013825">
    <property type="entry name" value="Topo_IA_cen_sub2"/>
</dbReference>
<dbReference type="InterPro" id="IPR006171">
    <property type="entry name" value="TOPRIM_dom"/>
</dbReference>
<feature type="domain" description="Toprim" evidence="12">
    <location>
        <begin position="1"/>
        <end position="136"/>
    </location>
</feature>
<dbReference type="InterPro" id="IPR013824">
    <property type="entry name" value="Topo_IA_cen_sub1"/>
</dbReference>
<dbReference type="CDD" id="cd00186">
    <property type="entry name" value="TOP1Ac"/>
    <property type="match status" value="1"/>
</dbReference>
<evidence type="ECO:0000256" key="3">
    <source>
        <dbReference type="ARBA" id="ARBA00012891"/>
    </source>
</evidence>
<dbReference type="PANTHER" id="PTHR11390:SF21">
    <property type="entry name" value="DNA TOPOISOMERASE 3-ALPHA"/>
    <property type="match status" value="1"/>
</dbReference>
<dbReference type="InterPro" id="IPR003602">
    <property type="entry name" value="Topo_IA_DNA-bd_dom"/>
</dbReference>
<evidence type="ECO:0000256" key="2">
    <source>
        <dbReference type="ARBA" id="ARBA00009446"/>
    </source>
</evidence>
<evidence type="ECO:0000256" key="11">
    <source>
        <dbReference type="ARBA" id="ARBA00032877"/>
    </source>
</evidence>
<evidence type="ECO:0000259" key="13">
    <source>
        <dbReference type="PROSITE" id="PS52039"/>
    </source>
</evidence>
<dbReference type="GO" id="GO:0003917">
    <property type="term" value="F:DNA topoisomerase type I (single strand cut, ATP-independent) activity"/>
    <property type="evidence" value="ECO:0007669"/>
    <property type="project" value="UniProtKB-EC"/>
</dbReference>
<evidence type="ECO:0000256" key="7">
    <source>
        <dbReference type="ARBA" id="ARBA00023235"/>
    </source>
</evidence>
<dbReference type="PROSITE" id="PS52039">
    <property type="entry name" value="TOPO_IA_2"/>
    <property type="match status" value="1"/>
</dbReference>
<dbReference type="Gene3D" id="3.40.50.140">
    <property type="match status" value="1"/>
</dbReference>
<dbReference type="InterPro" id="IPR000380">
    <property type="entry name" value="Topo_IA"/>
</dbReference>
<keyword evidence="15" id="KW-1185">Reference proteome</keyword>
<keyword evidence="7 14" id="KW-0413">Isomerase</keyword>
<evidence type="ECO:0000256" key="6">
    <source>
        <dbReference type="ARBA" id="ARBA00023125"/>
    </source>
</evidence>
<dbReference type="GO" id="GO:0006265">
    <property type="term" value="P:DNA topological change"/>
    <property type="evidence" value="ECO:0007669"/>
    <property type="project" value="InterPro"/>
</dbReference>
<keyword evidence="5" id="KW-0799">Topoisomerase</keyword>
<dbReference type="SMART" id="SM00436">
    <property type="entry name" value="TOP1Bc"/>
    <property type="match status" value="1"/>
</dbReference>
<dbReference type="InterPro" id="IPR005738">
    <property type="entry name" value="TopoIII"/>
</dbReference>
<dbReference type="SUPFAM" id="SSF56712">
    <property type="entry name" value="Prokaryotic type I DNA topoisomerase"/>
    <property type="match status" value="1"/>
</dbReference>
<protein>
    <recommendedName>
        <fullName evidence="3">DNA topoisomerase</fullName>
        <ecNumber evidence="3">5.6.2.1</ecNumber>
    </recommendedName>
    <alternativeName>
        <fullName evidence="11">Omega-protein</fullName>
    </alternativeName>
    <alternativeName>
        <fullName evidence="10">Relaxing enzyme</fullName>
    </alternativeName>
    <alternativeName>
        <fullName evidence="8">Swivelase</fullName>
    </alternativeName>
    <alternativeName>
        <fullName evidence="9">Untwisting enzyme</fullName>
    </alternativeName>
</protein>
<evidence type="ECO:0000256" key="9">
    <source>
        <dbReference type="ARBA" id="ARBA00031985"/>
    </source>
</evidence>
<dbReference type="CDD" id="cd03362">
    <property type="entry name" value="TOPRIM_TopoIA_TopoIII"/>
    <property type="match status" value="1"/>
</dbReference>
<dbReference type="SMART" id="SM00437">
    <property type="entry name" value="TOP1Ac"/>
    <property type="match status" value="1"/>
</dbReference>
<gene>
    <name evidence="14" type="ORF">HP552_01455</name>
</gene>
<dbReference type="NCBIfam" id="TIGR01056">
    <property type="entry name" value="topB"/>
    <property type="match status" value="1"/>
</dbReference>
<dbReference type="InterPro" id="IPR034144">
    <property type="entry name" value="TOPRIM_TopoIII"/>
</dbReference>
<dbReference type="GO" id="GO:0006281">
    <property type="term" value="P:DNA repair"/>
    <property type="evidence" value="ECO:0007669"/>
    <property type="project" value="TreeGrafter"/>
</dbReference>
<dbReference type="GO" id="GO:0003677">
    <property type="term" value="F:DNA binding"/>
    <property type="evidence" value="ECO:0007669"/>
    <property type="project" value="UniProtKB-KW"/>
</dbReference>
<dbReference type="InterPro" id="IPR025589">
    <property type="entry name" value="Toprim_C_rpt"/>
</dbReference>
<dbReference type="GO" id="GO:0046872">
    <property type="term" value="F:metal ion binding"/>
    <property type="evidence" value="ECO:0007669"/>
    <property type="project" value="UniProtKB-KW"/>
</dbReference>
<evidence type="ECO:0000256" key="8">
    <source>
        <dbReference type="ARBA" id="ARBA00030003"/>
    </source>
</evidence>
<keyword evidence="6" id="KW-0238">DNA-binding</keyword>
<comment type="similarity">
    <text evidence="2">Belongs to the type IA topoisomerase family.</text>
</comment>
<dbReference type="Pfam" id="PF13342">
    <property type="entry name" value="Toprim_Crpt"/>
    <property type="match status" value="1"/>
</dbReference>
<dbReference type="EC" id="5.6.2.1" evidence="3"/>
<dbReference type="AlphaFoldDB" id="A0A7Y6BRZ7"/>
<dbReference type="PROSITE" id="PS50880">
    <property type="entry name" value="TOPRIM"/>
    <property type="match status" value="1"/>
</dbReference>
<keyword evidence="4" id="KW-0479">Metal-binding</keyword>
<evidence type="ECO:0000256" key="4">
    <source>
        <dbReference type="ARBA" id="ARBA00022723"/>
    </source>
</evidence>
<dbReference type="PANTHER" id="PTHR11390">
    <property type="entry name" value="PROKARYOTIC DNA TOPOISOMERASE"/>
    <property type="match status" value="1"/>
</dbReference>